<feature type="transmembrane region" description="Helical" evidence="1">
    <location>
        <begin position="241"/>
        <end position="260"/>
    </location>
</feature>
<protein>
    <submittedName>
        <fullName evidence="4">Uncharacterized protein</fullName>
    </submittedName>
</protein>
<evidence type="ECO:0000313" key="5">
    <source>
        <dbReference type="Proteomes" id="UP000070376"/>
    </source>
</evidence>
<feature type="transmembrane region" description="Helical" evidence="1">
    <location>
        <begin position="33"/>
        <end position="57"/>
    </location>
</feature>
<dbReference type="EMBL" id="LRPN01000082">
    <property type="protein sequence ID" value="KWZ81051.1"/>
    <property type="molecule type" value="Genomic_DNA"/>
</dbReference>
<proteinExistence type="predicted"/>
<gene>
    <name evidence="4" type="ORF">HMPREF3213_02136</name>
</gene>
<keyword evidence="1" id="KW-0472">Membrane</keyword>
<dbReference type="Pfam" id="PF23543">
    <property type="entry name" value="DUF6688_C"/>
    <property type="match status" value="1"/>
</dbReference>
<comment type="caution">
    <text evidence="4">The sequence shown here is derived from an EMBL/GenBank/DDBJ whole genome shotgun (WGS) entry which is preliminary data.</text>
</comment>
<dbReference type="AlphaFoldDB" id="A0A133KNE7"/>
<organism evidence="4 5">
    <name type="scientific">Heyndrickxia coagulans</name>
    <name type="common">Weizmannia coagulans</name>
    <dbReference type="NCBI Taxonomy" id="1398"/>
    <lineage>
        <taxon>Bacteria</taxon>
        <taxon>Bacillati</taxon>
        <taxon>Bacillota</taxon>
        <taxon>Bacilli</taxon>
        <taxon>Bacillales</taxon>
        <taxon>Bacillaceae</taxon>
        <taxon>Heyndrickxia</taxon>
    </lineage>
</organism>
<evidence type="ECO:0000259" key="3">
    <source>
        <dbReference type="Pfam" id="PF23543"/>
    </source>
</evidence>
<evidence type="ECO:0000256" key="1">
    <source>
        <dbReference type="SAM" id="Phobius"/>
    </source>
</evidence>
<name>A0A133KNE7_HEYCO</name>
<keyword evidence="1" id="KW-1133">Transmembrane helix</keyword>
<sequence length="408" mass="46660">MKNNRAPIVIISLIAVVLLFLAAAYVLGFGYHILSVFFVFLALFVLCIPVYVIARFLSSFKKGPQAAPSIKVKTMDTVNAVMLICLFIVGCYLNAYGARAGEQLHVYEIGGRADGYASLAPNHILSAIVLVVLGMVGFLILNFYAGQVSPVIYVVSSTILVLNIGFAAVYLTHTLFSKLGDMYSVRAFQYSLFCLALLYITKLKDSLNEFSIKMRKETIQYKGFLLLLFKISVRYSKMPRLWAVCFFPVLLIVQMVLILFGQRPDSFIRLFLDTSSFTYSRIPAPPPEMLKGDEHYLCSVAARGHTKVVKPVRAGLRHGKRIPVNRQLLVANAFEHLLEEYMPRMHHFIRYIYDKYGYPLSMHIRTKWSADLVYLFMKPLEWFFLFILYTVDQKPENRIQIQYSELRK</sequence>
<keyword evidence="1" id="KW-0812">Transmembrane</keyword>
<dbReference type="Pfam" id="PF20394">
    <property type="entry name" value="DUF6688"/>
    <property type="match status" value="1"/>
</dbReference>
<feature type="domain" description="DUF6688" evidence="2">
    <location>
        <begin position="39"/>
        <end position="287"/>
    </location>
</feature>
<feature type="transmembrane region" description="Helical" evidence="1">
    <location>
        <begin position="78"/>
        <end position="97"/>
    </location>
</feature>
<evidence type="ECO:0000313" key="4">
    <source>
        <dbReference type="EMBL" id="KWZ81051.1"/>
    </source>
</evidence>
<accession>A0A133KNE7</accession>
<dbReference type="Proteomes" id="UP000070376">
    <property type="component" value="Unassembled WGS sequence"/>
</dbReference>
<dbReference type="PATRIC" id="fig|1398.22.peg.2141"/>
<feature type="transmembrane region" description="Helical" evidence="1">
    <location>
        <begin position="151"/>
        <end position="171"/>
    </location>
</feature>
<evidence type="ECO:0000259" key="2">
    <source>
        <dbReference type="Pfam" id="PF20394"/>
    </source>
</evidence>
<feature type="transmembrane region" description="Helical" evidence="1">
    <location>
        <begin position="124"/>
        <end position="144"/>
    </location>
</feature>
<dbReference type="InterPro" id="IPR056491">
    <property type="entry name" value="DUF6688_C"/>
</dbReference>
<feature type="transmembrane region" description="Helical" evidence="1">
    <location>
        <begin position="183"/>
        <end position="199"/>
    </location>
</feature>
<feature type="transmembrane region" description="Helical" evidence="1">
    <location>
        <begin position="7"/>
        <end position="27"/>
    </location>
</feature>
<feature type="domain" description="DUF6688" evidence="3">
    <location>
        <begin position="293"/>
        <end position="404"/>
    </location>
</feature>
<reference evidence="5" key="1">
    <citation type="submission" date="2016-01" db="EMBL/GenBank/DDBJ databases">
        <authorList>
            <person name="Mitreva M."/>
            <person name="Pepin K.H."/>
            <person name="Mihindukulasuriya K.A."/>
            <person name="Fulton R."/>
            <person name="Fronick C."/>
            <person name="O'Laughlin M."/>
            <person name="Miner T."/>
            <person name="Herter B."/>
            <person name="Rosa B.A."/>
            <person name="Cordes M."/>
            <person name="Tomlinson C."/>
            <person name="Wollam A."/>
            <person name="Palsikar V.B."/>
            <person name="Mardis E.R."/>
            <person name="Wilson R.K."/>
        </authorList>
    </citation>
    <scope>NUCLEOTIDE SEQUENCE [LARGE SCALE GENOMIC DNA]</scope>
    <source>
        <strain evidence="5">GED7749B</strain>
    </source>
</reference>
<dbReference type="InterPro" id="IPR046510">
    <property type="entry name" value="DUF6688_N"/>
</dbReference>
<dbReference type="RefSeq" id="WP_014098318.1">
    <property type="nucleotide sequence ID" value="NZ_KQ955857.1"/>
</dbReference>